<protein>
    <submittedName>
        <fullName evidence="1">Uncharacterized protein</fullName>
    </submittedName>
</protein>
<gene>
    <name evidence="1" type="ORF">SAMN05444372_107101</name>
</gene>
<dbReference type="EMBL" id="FQWF01000007">
    <property type="protein sequence ID" value="SHG56644.1"/>
    <property type="molecule type" value="Genomic_DNA"/>
</dbReference>
<reference evidence="2" key="1">
    <citation type="submission" date="2016-11" db="EMBL/GenBank/DDBJ databases">
        <authorList>
            <person name="Varghese N."/>
            <person name="Submissions S."/>
        </authorList>
    </citation>
    <scope>NUCLEOTIDE SEQUENCE [LARGE SCALE GENOMIC DNA]</scope>
    <source>
        <strain evidence="2">DSM 17659</strain>
    </source>
</reference>
<evidence type="ECO:0000313" key="1">
    <source>
        <dbReference type="EMBL" id="SHG56644.1"/>
    </source>
</evidence>
<name>A0A1M5KV16_9FLAO</name>
<proteinExistence type="predicted"/>
<accession>A0A1M5KV16</accession>
<dbReference type="OrthoDB" id="1377236at2"/>
<dbReference type="Proteomes" id="UP000184020">
    <property type="component" value="Unassembled WGS sequence"/>
</dbReference>
<evidence type="ECO:0000313" key="2">
    <source>
        <dbReference type="Proteomes" id="UP000184020"/>
    </source>
</evidence>
<dbReference type="AlphaFoldDB" id="A0A1M5KV16"/>
<organism evidence="1 2">
    <name type="scientific">Flavobacterium micromati</name>
    <dbReference type="NCBI Taxonomy" id="229205"/>
    <lineage>
        <taxon>Bacteria</taxon>
        <taxon>Pseudomonadati</taxon>
        <taxon>Bacteroidota</taxon>
        <taxon>Flavobacteriia</taxon>
        <taxon>Flavobacteriales</taxon>
        <taxon>Flavobacteriaceae</taxon>
        <taxon>Flavobacterium</taxon>
    </lineage>
</organism>
<keyword evidence="2" id="KW-1185">Reference proteome</keyword>
<sequence length="101" mass="11638">MSIIIQQKLSEELNNTGAISFKEICEILDAFQIASGQGFAIGKTKAILEYIKKGNNLIIKNFEYSNNQKIIHSLKELVNIYKDIDRFIDLSTDKDFKNYFQ</sequence>
<dbReference type="RefSeq" id="WP_073019364.1">
    <property type="nucleotide sequence ID" value="NZ_FQWF01000007.1"/>
</dbReference>